<reference evidence="4 5" key="1">
    <citation type="submission" date="2020-03" db="EMBL/GenBank/DDBJ databases">
        <title>Draft Genome Sequence of Cudoniella acicularis.</title>
        <authorList>
            <person name="Buettner E."/>
            <person name="Kellner H."/>
        </authorList>
    </citation>
    <scope>NUCLEOTIDE SEQUENCE [LARGE SCALE GENOMIC DNA]</scope>
    <source>
        <strain evidence="4 5">DSM 108380</strain>
    </source>
</reference>
<comment type="caution">
    <text evidence="4">The sequence shown here is derived from an EMBL/GenBank/DDBJ whole genome shotgun (WGS) entry which is preliminary data.</text>
</comment>
<keyword evidence="1" id="KW-0560">Oxidoreductase</keyword>
<evidence type="ECO:0000259" key="3">
    <source>
        <dbReference type="PROSITE" id="PS50048"/>
    </source>
</evidence>
<accession>A0A8H4VLL6</accession>
<dbReference type="InterPro" id="IPR023210">
    <property type="entry name" value="NADP_OxRdtase_dom"/>
</dbReference>
<dbReference type="OrthoDB" id="4216928at2759"/>
<evidence type="ECO:0000256" key="1">
    <source>
        <dbReference type="ARBA" id="ARBA00023002"/>
    </source>
</evidence>
<dbReference type="Gene3D" id="3.20.20.100">
    <property type="entry name" value="NADP-dependent oxidoreductase domain"/>
    <property type="match status" value="1"/>
</dbReference>
<keyword evidence="5" id="KW-1185">Reference proteome</keyword>
<dbReference type="AlphaFoldDB" id="A0A8H4VLL6"/>
<dbReference type="GO" id="GO:0000981">
    <property type="term" value="F:DNA-binding transcription factor activity, RNA polymerase II-specific"/>
    <property type="evidence" value="ECO:0007669"/>
    <property type="project" value="InterPro"/>
</dbReference>
<dbReference type="PROSITE" id="PS50048">
    <property type="entry name" value="ZN2_CY6_FUNGAL_2"/>
    <property type="match status" value="1"/>
</dbReference>
<keyword evidence="2" id="KW-0539">Nucleus</keyword>
<dbReference type="GO" id="GO:0016491">
    <property type="term" value="F:oxidoreductase activity"/>
    <property type="evidence" value="ECO:0007669"/>
    <property type="project" value="UniProtKB-KW"/>
</dbReference>
<dbReference type="EMBL" id="JAAMPI010002332">
    <property type="protein sequence ID" value="KAF4614413.1"/>
    <property type="molecule type" value="Genomic_DNA"/>
</dbReference>
<dbReference type="Pfam" id="PF00172">
    <property type="entry name" value="Zn_clus"/>
    <property type="match status" value="1"/>
</dbReference>
<dbReference type="SUPFAM" id="SSF51430">
    <property type="entry name" value="NAD(P)-linked oxidoreductase"/>
    <property type="match status" value="1"/>
</dbReference>
<dbReference type="PROSITE" id="PS00463">
    <property type="entry name" value="ZN2_CY6_FUNGAL_1"/>
    <property type="match status" value="1"/>
</dbReference>
<sequence length="722" mass="80346">MFRRMPAIPRQKACIACADSKRRCDKQLPECQRCLDRDVDCVYPQPKRRRGGLTTRDSQAEELPPLLNYADDDALESGLDFVDWGAMGATDLDVSLSDVIIPYIPILSAQGVVLESGNISSTPCPWFLRDETWVMQHCNEEPACVTIVELEPFIHVVEEMLQCWVKNGYNSFIHRRLYEKGMPTCIQDAFTTLAAYTGRTPAVKETILQIAEERSYALARQSPPTAGGAQGILDHLARVQALFVYEFIRLFGGSVRLRASAEQQLPTLRQWVTQLWEAAKRYQGEDGSLGHRPLQWTATEFDREYDVSSEMWQLWILTESARRSLLLIDAIANVYQTITKEWAKCAGAVMFTARRGLWEAESAVQWFELSCANPPLLVPSLQPGPLISQYAAEEIDDFAKMFWTFIFILGTHTVGDITKDPGIAHFDSEKDVQALLDAFHSRGYRHIDTARDYSPHAPGSSEVRLGQVGAASRFTIHTKVHSGQPGDHEPSKIELSIGQSLDALKTSSVETMFLHVPDRQTPLEDTAKAMNHALQQDKFKNFGLSNYTAAEVQKFIEICEQKGYTKPSVYQGHYNAIVRKGEKELFPLLRKHNIAFFAYSPAAGGLFTGNTSTSKRWSDDNFVGKLYGTLYGQPPVQASVATVRDAAEKHGISGHAAALRWTAFHGVLDGKYGDGVIFGVSKIEQLHKTLDALEAGPLPAELAEAITAVYATIGGAEPPYHL</sequence>
<dbReference type="InterPro" id="IPR036812">
    <property type="entry name" value="NAD(P)_OxRdtase_dom_sf"/>
</dbReference>
<gene>
    <name evidence="4" type="ORF">G7Y89_g15324</name>
</gene>
<feature type="domain" description="Zn(2)-C6 fungal-type" evidence="3">
    <location>
        <begin position="13"/>
        <end position="43"/>
    </location>
</feature>
<dbReference type="Gene3D" id="4.10.240.10">
    <property type="entry name" value="Zn(2)-C6 fungal-type DNA-binding domain"/>
    <property type="match status" value="1"/>
</dbReference>
<evidence type="ECO:0000256" key="2">
    <source>
        <dbReference type="ARBA" id="ARBA00023242"/>
    </source>
</evidence>
<dbReference type="Pfam" id="PF00248">
    <property type="entry name" value="Aldo_ket_red"/>
    <property type="match status" value="1"/>
</dbReference>
<dbReference type="GO" id="GO:0008270">
    <property type="term" value="F:zinc ion binding"/>
    <property type="evidence" value="ECO:0007669"/>
    <property type="project" value="InterPro"/>
</dbReference>
<dbReference type="InterPro" id="IPR001138">
    <property type="entry name" value="Zn2Cys6_DnaBD"/>
</dbReference>
<dbReference type="InterPro" id="IPR050523">
    <property type="entry name" value="AKR_Detox_Biosynth"/>
</dbReference>
<dbReference type="PANTHER" id="PTHR43364:SF4">
    <property type="entry name" value="NAD(P)-LINKED OXIDOREDUCTASE SUPERFAMILY PROTEIN"/>
    <property type="match status" value="1"/>
</dbReference>
<dbReference type="Proteomes" id="UP000566819">
    <property type="component" value="Unassembled WGS sequence"/>
</dbReference>
<dbReference type="CDD" id="cd19075">
    <property type="entry name" value="AKR_AKR7A1-5"/>
    <property type="match status" value="1"/>
</dbReference>
<name>A0A8H4VLL6_9HELO</name>
<proteinExistence type="predicted"/>
<dbReference type="SUPFAM" id="SSF57701">
    <property type="entry name" value="Zn2/Cys6 DNA-binding domain"/>
    <property type="match status" value="1"/>
</dbReference>
<dbReference type="PANTHER" id="PTHR43364">
    <property type="entry name" value="NADH-SPECIFIC METHYLGLYOXAL REDUCTASE-RELATED"/>
    <property type="match status" value="1"/>
</dbReference>
<dbReference type="SMART" id="SM00066">
    <property type="entry name" value="GAL4"/>
    <property type="match status" value="1"/>
</dbReference>
<organism evidence="4 5">
    <name type="scientific">Cudoniella acicularis</name>
    <dbReference type="NCBI Taxonomy" id="354080"/>
    <lineage>
        <taxon>Eukaryota</taxon>
        <taxon>Fungi</taxon>
        <taxon>Dikarya</taxon>
        <taxon>Ascomycota</taxon>
        <taxon>Pezizomycotina</taxon>
        <taxon>Leotiomycetes</taxon>
        <taxon>Helotiales</taxon>
        <taxon>Tricladiaceae</taxon>
        <taxon>Cudoniella</taxon>
    </lineage>
</organism>
<dbReference type="InterPro" id="IPR036864">
    <property type="entry name" value="Zn2-C6_fun-type_DNA-bd_sf"/>
</dbReference>
<protein>
    <recommendedName>
        <fullName evidence="3">Zn(2)-C6 fungal-type domain-containing protein</fullName>
    </recommendedName>
</protein>
<evidence type="ECO:0000313" key="5">
    <source>
        <dbReference type="Proteomes" id="UP000566819"/>
    </source>
</evidence>
<evidence type="ECO:0000313" key="4">
    <source>
        <dbReference type="EMBL" id="KAF4614413.1"/>
    </source>
</evidence>
<dbReference type="CDD" id="cd00067">
    <property type="entry name" value="GAL4"/>
    <property type="match status" value="1"/>
</dbReference>